<gene>
    <name evidence="2" type="ORF">IL334_004383</name>
</gene>
<dbReference type="Proteomes" id="UP001329825">
    <property type="component" value="Chromosome 5"/>
</dbReference>
<feature type="compositionally biased region" description="Low complexity" evidence="1">
    <location>
        <begin position="70"/>
        <end position="81"/>
    </location>
</feature>
<feature type="compositionally biased region" description="Low complexity" evidence="1">
    <location>
        <begin position="51"/>
        <end position="60"/>
    </location>
</feature>
<name>A0ABZ1D1F8_9TREE</name>
<protein>
    <submittedName>
        <fullName evidence="2">Uncharacterized protein</fullName>
    </submittedName>
</protein>
<dbReference type="GeneID" id="87956514"/>
<evidence type="ECO:0000313" key="3">
    <source>
        <dbReference type="Proteomes" id="UP001329825"/>
    </source>
</evidence>
<organism evidence="2 3">
    <name type="scientific">Kwoniella shivajii</name>
    <dbReference type="NCBI Taxonomy" id="564305"/>
    <lineage>
        <taxon>Eukaryota</taxon>
        <taxon>Fungi</taxon>
        <taxon>Dikarya</taxon>
        <taxon>Basidiomycota</taxon>
        <taxon>Agaricomycotina</taxon>
        <taxon>Tremellomycetes</taxon>
        <taxon>Tremellales</taxon>
        <taxon>Cryptococcaceae</taxon>
        <taxon>Kwoniella</taxon>
    </lineage>
</organism>
<reference evidence="2 3" key="1">
    <citation type="submission" date="2024-01" db="EMBL/GenBank/DDBJ databases">
        <title>Comparative genomics of Cryptococcus and Kwoniella reveals pathogenesis evolution and contrasting modes of karyotype evolution via chromosome fusion or intercentromeric recombination.</title>
        <authorList>
            <person name="Coelho M.A."/>
            <person name="David-Palma M."/>
            <person name="Shea T."/>
            <person name="Bowers K."/>
            <person name="McGinley-Smith S."/>
            <person name="Mohammad A.W."/>
            <person name="Gnirke A."/>
            <person name="Yurkov A.M."/>
            <person name="Nowrousian M."/>
            <person name="Sun S."/>
            <person name="Cuomo C.A."/>
            <person name="Heitman J."/>
        </authorList>
    </citation>
    <scope>NUCLEOTIDE SEQUENCE [LARGE SCALE GENOMIC DNA]</scope>
    <source>
        <strain evidence="2">CBS 11374</strain>
    </source>
</reference>
<feature type="region of interest" description="Disordered" evidence="1">
    <location>
        <begin position="21"/>
        <end position="120"/>
    </location>
</feature>
<keyword evidence="3" id="KW-1185">Reference proteome</keyword>
<sequence length="120" mass="12263">MTTTKTLTARTKALTTTPKATVAMTTGTDSGQSFSHADPSGMPNQYYCDPAALGSSGSAADLQVSTAATSPSQPLSGSSMSTHDTGTYVERHSSESESDLPGLPGKFNKSPSADTEPSTK</sequence>
<evidence type="ECO:0000313" key="2">
    <source>
        <dbReference type="EMBL" id="WRT67412.1"/>
    </source>
</evidence>
<evidence type="ECO:0000256" key="1">
    <source>
        <dbReference type="SAM" id="MobiDB-lite"/>
    </source>
</evidence>
<dbReference type="RefSeq" id="XP_062792152.1">
    <property type="nucleotide sequence ID" value="XM_062936101.1"/>
</dbReference>
<feature type="compositionally biased region" description="Polar residues" evidence="1">
    <location>
        <begin position="109"/>
        <end position="120"/>
    </location>
</feature>
<proteinExistence type="predicted"/>
<dbReference type="EMBL" id="CP141885">
    <property type="protein sequence ID" value="WRT67412.1"/>
    <property type="molecule type" value="Genomic_DNA"/>
</dbReference>
<accession>A0ABZ1D1F8</accession>